<feature type="transmembrane region" description="Helical" evidence="2">
    <location>
        <begin position="114"/>
        <end position="135"/>
    </location>
</feature>
<proteinExistence type="predicted"/>
<dbReference type="AlphaFoldDB" id="A0A1M6SLH8"/>
<dbReference type="RefSeq" id="WP_073382362.1">
    <property type="nucleotide sequence ID" value="NZ_FQZK01000020.1"/>
</dbReference>
<keyword evidence="2" id="KW-0812">Transmembrane</keyword>
<name>A0A1M6SLH8_9ACTN</name>
<dbReference type="EMBL" id="FQZK01000020">
    <property type="protein sequence ID" value="SHK45601.1"/>
    <property type="molecule type" value="Genomic_DNA"/>
</dbReference>
<dbReference type="Proteomes" id="UP000184452">
    <property type="component" value="Unassembled WGS sequence"/>
</dbReference>
<feature type="compositionally biased region" description="Basic and acidic residues" evidence="1">
    <location>
        <begin position="60"/>
        <end position="69"/>
    </location>
</feature>
<keyword evidence="2" id="KW-0472">Membrane</keyword>
<dbReference type="STRING" id="758803.SAMN05421803_12076"/>
<evidence type="ECO:0000313" key="4">
    <source>
        <dbReference type="Proteomes" id="UP000184452"/>
    </source>
</evidence>
<evidence type="ECO:0000313" key="3">
    <source>
        <dbReference type="EMBL" id="SHK45601.1"/>
    </source>
</evidence>
<keyword evidence="2" id="KW-1133">Transmembrane helix</keyword>
<protein>
    <submittedName>
        <fullName evidence="3">Uncharacterized protein</fullName>
    </submittedName>
</protein>
<feature type="compositionally biased region" description="Pro residues" evidence="1">
    <location>
        <begin position="23"/>
        <end position="42"/>
    </location>
</feature>
<keyword evidence="4" id="KW-1185">Reference proteome</keyword>
<accession>A0A1M6SLH8</accession>
<feature type="region of interest" description="Disordered" evidence="1">
    <location>
        <begin position="1"/>
        <end position="76"/>
    </location>
</feature>
<gene>
    <name evidence="3" type="ORF">SAMN05421803_12076</name>
</gene>
<sequence>MGPGPGQLPPAPPYNAPTGGQPPLAPMPGAPLPPPAPEPVFPPDAMGATQHIAAVPAGRGDNRPMFRDEVPEDAGADTAQFDVRAMNDYDGYDDGGYDEDYDRYDDSKGKRRRALMIGGFAAALVVVGGGTFLFASGGLGGSQDNAATVASEEDDPGALASDALFPETLEIEGQGSFTRVAVDDVEDCAAGAHGDYGAVLADNGCGQLVRASYLSEDEGQAVTVGVAAMDDADGAAAALGAQSLEDAQWFAGLPGEEGTPAERLGHAGGHGSGGQWGRYLLFSLATNSDGGAEGAEGLAPVSEGFLEEAHTRLTEDRG</sequence>
<feature type="compositionally biased region" description="Pro residues" evidence="1">
    <location>
        <begin position="1"/>
        <end position="15"/>
    </location>
</feature>
<organism evidence="3 4">
    <name type="scientific">Nocardiopsis flavescens</name>
    <dbReference type="NCBI Taxonomy" id="758803"/>
    <lineage>
        <taxon>Bacteria</taxon>
        <taxon>Bacillati</taxon>
        <taxon>Actinomycetota</taxon>
        <taxon>Actinomycetes</taxon>
        <taxon>Streptosporangiales</taxon>
        <taxon>Nocardiopsidaceae</taxon>
        <taxon>Nocardiopsis</taxon>
    </lineage>
</organism>
<reference evidence="3 4" key="1">
    <citation type="submission" date="2016-11" db="EMBL/GenBank/DDBJ databases">
        <authorList>
            <person name="Jaros S."/>
            <person name="Januszkiewicz K."/>
            <person name="Wedrychowicz H."/>
        </authorList>
    </citation>
    <scope>NUCLEOTIDE SEQUENCE [LARGE SCALE GENOMIC DNA]</scope>
    <source>
        <strain evidence="3 4">CGMCC 4.5723</strain>
    </source>
</reference>
<evidence type="ECO:0000256" key="1">
    <source>
        <dbReference type="SAM" id="MobiDB-lite"/>
    </source>
</evidence>
<evidence type="ECO:0000256" key="2">
    <source>
        <dbReference type="SAM" id="Phobius"/>
    </source>
</evidence>